<name>A0A5J4VEP8_9EUKA</name>
<dbReference type="OrthoDB" id="3535423at2759"/>
<dbReference type="InterPro" id="IPR036291">
    <property type="entry name" value="NAD(P)-bd_dom_sf"/>
</dbReference>
<dbReference type="EMBL" id="SNRW01007632">
    <property type="protein sequence ID" value="KAA6380929.1"/>
    <property type="molecule type" value="Genomic_DNA"/>
</dbReference>
<dbReference type="PANTHER" id="PTHR14097:SF8">
    <property type="entry name" value="NAD(P)-BINDING DOMAIN-CONTAINING PROTEIN"/>
    <property type="match status" value="1"/>
</dbReference>
<comment type="caution">
    <text evidence="1">The sequence shown here is derived from an EMBL/GenBank/DDBJ whole genome shotgun (WGS) entry which is preliminary data.</text>
</comment>
<gene>
    <name evidence="1" type="ORF">EZS28_023544</name>
</gene>
<dbReference type="Proteomes" id="UP000324800">
    <property type="component" value="Unassembled WGS sequence"/>
</dbReference>
<accession>A0A5J4VEP8</accession>
<dbReference type="Gene3D" id="3.40.50.720">
    <property type="entry name" value="NAD(P)-binding Rossmann-like Domain"/>
    <property type="match status" value="1"/>
</dbReference>
<dbReference type="PANTHER" id="PTHR14097">
    <property type="entry name" value="OXIDOREDUCTASE HTATIP2"/>
    <property type="match status" value="1"/>
</dbReference>
<dbReference type="AlphaFoldDB" id="A0A5J4VEP8"/>
<reference evidence="1 2" key="1">
    <citation type="submission" date="2019-03" db="EMBL/GenBank/DDBJ databases">
        <title>Single cell metagenomics reveals metabolic interactions within the superorganism composed of flagellate Streblomastix strix and complex community of Bacteroidetes bacteria on its surface.</title>
        <authorList>
            <person name="Treitli S.C."/>
            <person name="Kolisko M."/>
            <person name="Husnik F."/>
            <person name="Keeling P."/>
            <person name="Hampl V."/>
        </authorList>
    </citation>
    <scope>NUCLEOTIDE SEQUENCE [LARGE SCALE GENOMIC DNA]</scope>
    <source>
        <strain evidence="1">ST1C</strain>
    </source>
</reference>
<protein>
    <submittedName>
        <fullName evidence="1">Putative NAD dependent epimerase/dehydratase family protein</fullName>
    </submittedName>
</protein>
<dbReference type="SUPFAM" id="SSF51735">
    <property type="entry name" value="NAD(P)-binding Rossmann-fold domains"/>
    <property type="match status" value="1"/>
</dbReference>
<evidence type="ECO:0000313" key="1">
    <source>
        <dbReference type="EMBL" id="KAA6380929.1"/>
    </source>
</evidence>
<evidence type="ECO:0000313" key="2">
    <source>
        <dbReference type="Proteomes" id="UP000324800"/>
    </source>
</evidence>
<proteinExistence type="predicted"/>
<organism evidence="1 2">
    <name type="scientific">Streblomastix strix</name>
    <dbReference type="NCBI Taxonomy" id="222440"/>
    <lineage>
        <taxon>Eukaryota</taxon>
        <taxon>Metamonada</taxon>
        <taxon>Preaxostyla</taxon>
        <taxon>Oxymonadida</taxon>
        <taxon>Streblomastigidae</taxon>
        <taxon>Streblomastix</taxon>
    </lineage>
</organism>
<sequence>MKIILTGATGMVGEGVLIECMTHPQIEEILCVSRKTSGVFHPKVKEYLIPELLDILDDDQHLRGYDACFFCAGISSAGMNELDYTRTTYEITTHFASVFVKLNPNSVFCYISGQMTDSSENGKLMWACVKGRTENALKLMPFRKQYNFRPGLMRPTDGQKNIRGYNRFYTKLYVVIHFIAPSYTISLKEVALAMINCALNDYPSNVLEMKDIKLAAKDNWQWIL</sequence>